<proteinExistence type="inferred from homology"/>
<feature type="short sequence motif" description="'HIGH' region" evidence="8">
    <location>
        <begin position="133"/>
        <end position="143"/>
    </location>
</feature>
<keyword evidence="2 8" id="KW-0436">Ligase</keyword>
<dbReference type="CDD" id="cd00671">
    <property type="entry name" value="ArgRS_core"/>
    <property type="match status" value="1"/>
</dbReference>
<keyword evidence="3 8" id="KW-0547">Nucleotide-binding</keyword>
<dbReference type="InterPro" id="IPR005148">
    <property type="entry name" value="Arg-tRNA-synth_N"/>
</dbReference>
<dbReference type="SUPFAM" id="SSF47323">
    <property type="entry name" value="Anticodon-binding domain of a subclass of class I aminoacyl-tRNA synthetases"/>
    <property type="match status" value="1"/>
</dbReference>
<gene>
    <name evidence="8" type="primary">argS</name>
    <name evidence="12" type="ORF">A3F29_04325</name>
</gene>
<organism evidence="12 13">
    <name type="scientific">Candidatus Roizmanbacteria bacterium RIFCSPHIGHO2_12_FULL_33_9</name>
    <dbReference type="NCBI Taxonomy" id="1802045"/>
    <lineage>
        <taxon>Bacteria</taxon>
        <taxon>Candidatus Roizmaniibacteriota</taxon>
    </lineage>
</organism>
<dbReference type="Gene3D" id="3.40.50.620">
    <property type="entry name" value="HUPs"/>
    <property type="match status" value="1"/>
</dbReference>
<evidence type="ECO:0000259" key="11">
    <source>
        <dbReference type="SMART" id="SM01016"/>
    </source>
</evidence>
<evidence type="ECO:0000256" key="4">
    <source>
        <dbReference type="ARBA" id="ARBA00022840"/>
    </source>
</evidence>
<dbReference type="InterPro" id="IPR036695">
    <property type="entry name" value="Arg-tRNA-synth_N_sf"/>
</dbReference>
<dbReference type="PANTHER" id="PTHR11956:SF5">
    <property type="entry name" value="ARGININE--TRNA LIGASE, CYTOPLASMIC"/>
    <property type="match status" value="1"/>
</dbReference>
<evidence type="ECO:0000256" key="3">
    <source>
        <dbReference type="ARBA" id="ARBA00022741"/>
    </source>
</evidence>
<dbReference type="InterPro" id="IPR008909">
    <property type="entry name" value="DALR_anticod-bd"/>
</dbReference>
<keyword evidence="6 8" id="KW-0030">Aminoacyl-tRNA synthetase</keyword>
<dbReference type="FunFam" id="3.40.50.620:FF:000116">
    <property type="entry name" value="Arginine--tRNA ligase"/>
    <property type="match status" value="1"/>
</dbReference>
<feature type="domain" description="Arginyl tRNA synthetase N-terminal" evidence="11">
    <location>
        <begin position="13"/>
        <end position="95"/>
    </location>
</feature>
<evidence type="ECO:0000256" key="1">
    <source>
        <dbReference type="ARBA" id="ARBA00005594"/>
    </source>
</evidence>
<keyword evidence="5 8" id="KW-0648">Protein biosynthesis</keyword>
<dbReference type="PANTHER" id="PTHR11956">
    <property type="entry name" value="ARGINYL-TRNA SYNTHETASE"/>
    <property type="match status" value="1"/>
</dbReference>
<dbReference type="GO" id="GO:0004814">
    <property type="term" value="F:arginine-tRNA ligase activity"/>
    <property type="evidence" value="ECO:0007669"/>
    <property type="project" value="UniProtKB-UniRule"/>
</dbReference>
<evidence type="ECO:0000256" key="6">
    <source>
        <dbReference type="ARBA" id="ARBA00023146"/>
    </source>
</evidence>
<dbReference type="SMART" id="SM00836">
    <property type="entry name" value="DALR_1"/>
    <property type="match status" value="1"/>
</dbReference>
<dbReference type="CDD" id="cd07956">
    <property type="entry name" value="Anticodon_Ia_Arg"/>
    <property type="match status" value="1"/>
</dbReference>
<keyword evidence="4 8" id="KW-0067">ATP-binding</keyword>
<comment type="catalytic activity">
    <reaction evidence="7 8">
        <text>tRNA(Arg) + L-arginine + ATP = L-arginyl-tRNA(Arg) + AMP + diphosphate</text>
        <dbReference type="Rhea" id="RHEA:20301"/>
        <dbReference type="Rhea" id="RHEA-COMP:9658"/>
        <dbReference type="Rhea" id="RHEA-COMP:9673"/>
        <dbReference type="ChEBI" id="CHEBI:30616"/>
        <dbReference type="ChEBI" id="CHEBI:32682"/>
        <dbReference type="ChEBI" id="CHEBI:33019"/>
        <dbReference type="ChEBI" id="CHEBI:78442"/>
        <dbReference type="ChEBI" id="CHEBI:78513"/>
        <dbReference type="ChEBI" id="CHEBI:456215"/>
        <dbReference type="EC" id="6.1.1.19"/>
    </reaction>
</comment>
<name>A0A1F7HJQ8_9BACT</name>
<dbReference type="SUPFAM" id="SSF55190">
    <property type="entry name" value="Arginyl-tRNA synthetase (ArgRS), N-terminal 'additional' domain"/>
    <property type="match status" value="1"/>
</dbReference>
<reference evidence="12 13" key="1">
    <citation type="journal article" date="2016" name="Nat. Commun.">
        <title>Thousands of microbial genomes shed light on interconnected biogeochemical processes in an aquifer system.</title>
        <authorList>
            <person name="Anantharaman K."/>
            <person name="Brown C.T."/>
            <person name="Hug L.A."/>
            <person name="Sharon I."/>
            <person name="Castelle C.J."/>
            <person name="Probst A.J."/>
            <person name="Thomas B.C."/>
            <person name="Singh A."/>
            <person name="Wilkins M.J."/>
            <person name="Karaoz U."/>
            <person name="Brodie E.L."/>
            <person name="Williams K.H."/>
            <person name="Hubbard S.S."/>
            <person name="Banfield J.F."/>
        </authorList>
    </citation>
    <scope>NUCLEOTIDE SEQUENCE [LARGE SCALE GENOMIC DNA]</scope>
</reference>
<dbReference type="InterPro" id="IPR001278">
    <property type="entry name" value="Arg-tRNA-ligase"/>
</dbReference>
<dbReference type="SUPFAM" id="SSF52374">
    <property type="entry name" value="Nucleotidylyl transferase"/>
    <property type="match status" value="1"/>
</dbReference>
<evidence type="ECO:0000256" key="7">
    <source>
        <dbReference type="ARBA" id="ARBA00049339"/>
    </source>
</evidence>
<sequence length="595" mass="67796">MKPQDYVWNKLIFDLKKTVSEIVGLTNSGKTINIEEPPENISEDLAFAAFPYAKQFKKSPNDIALDLASKLNKIKKKLPFISNIHQNGAYVNFDINADTFGQEVLKQIEKLNENYGDQNIGNGENVVLDVSSPNIAKFMSIGHLRSTVIGESLARIYRRLGYTSIRDNHIGDWGTQFGMLGAAYDKWGKDIPELKSSNDREVVNGLYKLYVKMHSEIEKEKLNNPKEESELEKSGKVWFEKLEKGNLEAKKLWKWALDLSLKEFSKVYALMDVDFEYMIGESQYVPMVKDIVSLLLKKKIAEKDKSGAIVVKFDEKGENKLVIQKTDGTSLYSTRDLGTLIARKEWFNPVKVLYVVGIEQKSYFEQIFEIYKKLGLKKSLELNHVYFGLIKLPCGRMSTRKGNVIFLEEFLQKAIDLAKQKIIENNKDIASSDLEKTAKIVGIGAVKFFDLGQGRERDIKFDWEKALSFEGIGSPYVQYAYTRALSILRNAKKENITINENSNVEFDSINEKALIKELAKLPLVIKNASQSNQPSKIAEYAYNLASFFNQFYKNNPVIEAGNEEIRNSRLRLTKATSVVIKKALYLLGIEVPKRM</sequence>
<dbReference type="Proteomes" id="UP000177199">
    <property type="component" value="Unassembled WGS sequence"/>
</dbReference>
<evidence type="ECO:0000313" key="12">
    <source>
        <dbReference type="EMBL" id="OGK30992.1"/>
    </source>
</evidence>
<comment type="similarity">
    <text evidence="1 8 9">Belongs to the class-I aminoacyl-tRNA synthetase family.</text>
</comment>
<dbReference type="Pfam" id="PF05746">
    <property type="entry name" value="DALR_1"/>
    <property type="match status" value="1"/>
</dbReference>
<evidence type="ECO:0000313" key="13">
    <source>
        <dbReference type="Proteomes" id="UP000177199"/>
    </source>
</evidence>
<dbReference type="InterPro" id="IPR009080">
    <property type="entry name" value="tRNAsynth_Ia_anticodon-bd"/>
</dbReference>
<comment type="subunit">
    <text evidence="8">Monomer.</text>
</comment>
<dbReference type="Gene3D" id="3.30.1360.70">
    <property type="entry name" value="Arginyl tRNA synthetase N-terminal domain"/>
    <property type="match status" value="1"/>
</dbReference>
<feature type="domain" description="DALR anticodon binding" evidence="10">
    <location>
        <begin position="477"/>
        <end position="595"/>
    </location>
</feature>
<dbReference type="HAMAP" id="MF_00123">
    <property type="entry name" value="Arg_tRNA_synth"/>
    <property type="match status" value="1"/>
</dbReference>
<dbReference type="AlphaFoldDB" id="A0A1F7HJQ8"/>
<accession>A0A1F7HJQ8</accession>
<dbReference type="GO" id="GO:0006420">
    <property type="term" value="P:arginyl-tRNA aminoacylation"/>
    <property type="evidence" value="ECO:0007669"/>
    <property type="project" value="UniProtKB-UniRule"/>
</dbReference>
<evidence type="ECO:0000256" key="2">
    <source>
        <dbReference type="ARBA" id="ARBA00022598"/>
    </source>
</evidence>
<comment type="subcellular location">
    <subcellularLocation>
        <location evidence="8">Cytoplasm</location>
    </subcellularLocation>
</comment>
<dbReference type="Pfam" id="PF00750">
    <property type="entry name" value="tRNA-synt_1d"/>
    <property type="match status" value="1"/>
</dbReference>
<dbReference type="EMBL" id="MFZV01000034">
    <property type="protein sequence ID" value="OGK30992.1"/>
    <property type="molecule type" value="Genomic_DNA"/>
</dbReference>
<evidence type="ECO:0000256" key="8">
    <source>
        <dbReference type="HAMAP-Rule" id="MF_00123"/>
    </source>
</evidence>
<evidence type="ECO:0000256" key="9">
    <source>
        <dbReference type="RuleBase" id="RU363038"/>
    </source>
</evidence>
<dbReference type="GO" id="GO:0005737">
    <property type="term" value="C:cytoplasm"/>
    <property type="evidence" value="ECO:0007669"/>
    <property type="project" value="UniProtKB-SubCell"/>
</dbReference>
<dbReference type="EC" id="6.1.1.19" evidence="8"/>
<dbReference type="Pfam" id="PF03485">
    <property type="entry name" value="Arg_tRNA_synt_N"/>
    <property type="match status" value="1"/>
</dbReference>
<dbReference type="InterPro" id="IPR035684">
    <property type="entry name" value="ArgRS_core"/>
</dbReference>
<dbReference type="NCBIfam" id="TIGR00456">
    <property type="entry name" value="argS"/>
    <property type="match status" value="1"/>
</dbReference>
<dbReference type="InterPro" id="IPR014729">
    <property type="entry name" value="Rossmann-like_a/b/a_fold"/>
</dbReference>
<protein>
    <recommendedName>
        <fullName evidence="8">Arginine--tRNA ligase</fullName>
        <ecNumber evidence="8">6.1.1.19</ecNumber>
    </recommendedName>
    <alternativeName>
        <fullName evidence="8">Arginyl-tRNA synthetase</fullName>
        <shortName evidence="8">ArgRS</shortName>
    </alternativeName>
</protein>
<dbReference type="GO" id="GO:0005524">
    <property type="term" value="F:ATP binding"/>
    <property type="evidence" value="ECO:0007669"/>
    <property type="project" value="UniProtKB-UniRule"/>
</dbReference>
<dbReference type="SMART" id="SM01016">
    <property type="entry name" value="Arg_tRNA_synt_N"/>
    <property type="match status" value="1"/>
</dbReference>
<comment type="caution">
    <text evidence="12">The sequence shown here is derived from an EMBL/GenBank/DDBJ whole genome shotgun (WGS) entry which is preliminary data.</text>
</comment>
<evidence type="ECO:0000259" key="10">
    <source>
        <dbReference type="SMART" id="SM00836"/>
    </source>
</evidence>
<dbReference type="PRINTS" id="PR01038">
    <property type="entry name" value="TRNASYNTHARG"/>
</dbReference>
<evidence type="ECO:0000256" key="5">
    <source>
        <dbReference type="ARBA" id="ARBA00022917"/>
    </source>
</evidence>
<dbReference type="Gene3D" id="1.10.730.10">
    <property type="entry name" value="Isoleucyl-tRNA Synthetase, Domain 1"/>
    <property type="match status" value="1"/>
</dbReference>
<keyword evidence="8" id="KW-0963">Cytoplasm</keyword>